<dbReference type="RefSeq" id="WP_268006459.1">
    <property type="nucleotide sequence ID" value="NZ_BSUT01000001.1"/>
</dbReference>
<evidence type="ECO:0000313" key="2">
    <source>
        <dbReference type="EMBL" id="WAH42588.1"/>
    </source>
</evidence>
<gene>
    <name evidence="2" type="primary">ligD</name>
    <name evidence="2" type="ORF">NZD89_03780</name>
</gene>
<accession>A0ABY6ZJ20</accession>
<dbReference type="Proteomes" id="UP001164761">
    <property type="component" value="Chromosome"/>
</dbReference>
<dbReference type="PANTHER" id="PTHR42705:SF3">
    <property type="entry name" value="ATP-DEPENDENT DNA LIGASE"/>
    <property type="match status" value="1"/>
</dbReference>
<dbReference type="EC" id="6.5.1.1" evidence="2"/>
<evidence type="ECO:0000313" key="3">
    <source>
        <dbReference type="Proteomes" id="UP001164761"/>
    </source>
</evidence>
<dbReference type="CDD" id="cd04861">
    <property type="entry name" value="LigD_Pol_like"/>
    <property type="match status" value="1"/>
</dbReference>
<dbReference type="Pfam" id="PF21686">
    <property type="entry name" value="LigD_Prim-Pol"/>
    <property type="match status" value="1"/>
</dbReference>
<reference evidence="2" key="1">
    <citation type="submission" date="2022-08" db="EMBL/GenBank/DDBJ databases">
        <title>Alicyclobacillus fastidiosus DSM 17978, complete genome.</title>
        <authorList>
            <person name="Wang Q."/>
            <person name="Cai R."/>
            <person name="Wang Z."/>
        </authorList>
    </citation>
    <scope>NUCLEOTIDE SEQUENCE</scope>
    <source>
        <strain evidence="2">DSM 17978</strain>
    </source>
</reference>
<dbReference type="EMBL" id="CP104067">
    <property type="protein sequence ID" value="WAH42588.1"/>
    <property type="molecule type" value="Genomic_DNA"/>
</dbReference>
<dbReference type="NCBIfam" id="TIGR02778">
    <property type="entry name" value="ligD_pol"/>
    <property type="match status" value="1"/>
</dbReference>
<dbReference type="PANTHER" id="PTHR42705">
    <property type="entry name" value="BIFUNCTIONAL NON-HOMOLOGOUS END JOINING PROTEIN LIGD"/>
    <property type="match status" value="1"/>
</dbReference>
<keyword evidence="2" id="KW-0436">Ligase</keyword>
<proteinExistence type="predicted"/>
<dbReference type="InterPro" id="IPR014145">
    <property type="entry name" value="LigD_pol_dom"/>
</dbReference>
<protein>
    <submittedName>
        <fullName evidence="2">Non-homologous end-joining DNA ligase</fullName>
        <ecNumber evidence="2">6.5.1.1</ecNumber>
    </submittedName>
</protein>
<dbReference type="Gene3D" id="3.90.920.10">
    <property type="entry name" value="DNA primase, PRIM domain"/>
    <property type="match status" value="1"/>
</dbReference>
<name>A0ABY6ZJ20_9BACL</name>
<keyword evidence="3" id="KW-1185">Reference proteome</keyword>
<evidence type="ECO:0000259" key="1">
    <source>
        <dbReference type="Pfam" id="PF21686"/>
    </source>
</evidence>
<feature type="domain" description="DNA ligase D polymerase" evidence="1">
    <location>
        <begin position="29"/>
        <end position="277"/>
    </location>
</feature>
<dbReference type="GO" id="GO:0003910">
    <property type="term" value="F:DNA ligase (ATP) activity"/>
    <property type="evidence" value="ECO:0007669"/>
    <property type="project" value="UniProtKB-EC"/>
</dbReference>
<sequence>MESVPITIENRDILLTNPNKVLWPEVGVTKLDYIRYLTSVSPYLLRYTHDRLLMMWRFPDGVSSERIVEKAVPAHAPDWIPTAFYKDKHFILLNDLPTLVWVANYAAIELHVPFTLFHQPTCPTDVAFDLDPSVPDRFELVLEVALQLHDVLDTLGLPNYAKTSGATGMQVFVPVQPRYTFEQTRKITRFIAQYLQQRMPEKVTLERSVKKRGSKLYVDYLQLWKMRTLSAAYSVRATPCASVSTPVTWAEVVHGFKPSDFTVFNVMNRIKQLGDLFAAIASPKDRESLDSILDFMNRNINI</sequence>
<dbReference type="InterPro" id="IPR052171">
    <property type="entry name" value="NHEJ_LigD"/>
</dbReference>
<organism evidence="2 3">
    <name type="scientific">Alicyclobacillus fastidiosus</name>
    <dbReference type="NCBI Taxonomy" id="392011"/>
    <lineage>
        <taxon>Bacteria</taxon>
        <taxon>Bacillati</taxon>
        <taxon>Bacillota</taxon>
        <taxon>Bacilli</taxon>
        <taxon>Bacillales</taxon>
        <taxon>Alicyclobacillaceae</taxon>
        <taxon>Alicyclobacillus</taxon>
    </lineage>
</organism>